<dbReference type="GO" id="GO:0046872">
    <property type="term" value="F:metal ion binding"/>
    <property type="evidence" value="ECO:0007669"/>
    <property type="project" value="UniProtKB-KW"/>
</dbReference>
<dbReference type="PROSITE" id="PS51007">
    <property type="entry name" value="CYTC"/>
    <property type="match status" value="1"/>
</dbReference>
<keyword evidence="1 4" id="KW-0349">Heme</keyword>
<dbReference type="EMBL" id="VORX01000001">
    <property type="protein sequence ID" value="TXE10629.1"/>
    <property type="molecule type" value="Genomic_DNA"/>
</dbReference>
<dbReference type="InterPro" id="IPR036909">
    <property type="entry name" value="Cyt_c-like_dom_sf"/>
</dbReference>
<feature type="domain" description="Cytochrome c" evidence="6">
    <location>
        <begin position="73"/>
        <end position="162"/>
    </location>
</feature>
<evidence type="ECO:0000313" key="8">
    <source>
        <dbReference type="Proteomes" id="UP000321734"/>
    </source>
</evidence>
<dbReference type="OrthoDB" id="955119at2"/>
<reference evidence="7 8" key="1">
    <citation type="submission" date="2019-08" db="EMBL/GenBank/DDBJ databases">
        <title>Genome sequence of Gelidibacter salicanalis IC162T.</title>
        <authorList>
            <person name="Bowman J.P."/>
        </authorList>
    </citation>
    <scope>NUCLEOTIDE SEQUENCE [LARGE SCALE GENOMIC DNA]</scope>
    <source>
        <strain evidence="7 8">IC162</strain>
    </source>
</reference>
<organism evidence="7 8">
    <name type="scientific">Gelidibacter salicanalis</name>
    <dbReference type="NCBI Taxonomy" id="291193"/>
    <lineage>
        <taxon>Bacteria</taxon>
        <taxon>Pseudomonadati</taxon>
        <taxon>Bacteroidota</taxon>
        <taxon>Flavobacteriia</taxon>
        <taxon>Flavobacteriales</taxon>
        <taxon>Flavobacteriaceae</taxon>
        <taxon>Gelidibacter</taxon>
    </lineage>
</organism>
<evidence type="ECO:0000259" key="6">
    <source>
        <dbReference type="PROSITE" id="PS51007"/>
    </source>
</evidence>
<dbReference type="GO" id="GO:0009055">
    <property type="term" value="F:electron transfer activity"/>
    <property type="evidence" value="ECO:0007669"/>
    <property type="project" value="InterPro"/>
</dbReference>
<accession>A0A5C7ASN5</accession>
<dbReference type="InterPro" id="IPR009056">
    <property type="entry name" value="Cyt_c-like_dom"/>
</dbReference>
<dbReference type="Proteomes" id="UP000321734">
    <property type="component" value="Unassembled WGS sequence"/>
</dbReference>
<evidence type="ECO:0000256" key="5">
    <source>
        <dbReference type="SAM" id="MobiDB-lite"/>
    </source>
</evidence>
<proteinExistence type="predicted"/>
<dbReference type="Pfam" id="PF00034">
    <property type="entry name" value="Cytochrom_C"/>
    <property type="match status" value="1"/>
</dbReference>
<dbReference type="SUPFAM" id="SSF46626">
    <property type="entry name" value="Cytochrome c"/>
    <property type="match status" value="1"/>
</dbReference>
<gene>
    <name evidence="7" type="ORF">ES711_01610</name>
</gene>
<evidence type="ECO:0000256" key="2">
    <source>
        <dbReference type="ARBA" id="ARBA00022723"/>
    </source>
</evidence>
<evidence type="ECO:0000256" key="4">
    <source>
        <dbReference type="PROSITE-ProRule" id="PRU00433"/>
    </source>
</evidence>
<dbReference type="GO" id="GO:0020037">
    <property type="term" value="F:heme binding"/>
    <property type="evidence" value="ECO:0007669"/>
    <property type="project" value="InterPro"/>
</dbReference>
<evidence type="ECO:0000256" key="3">
    <source>
        <dbReference type="ARBA" id="ARBA00023004"/>
    </source>
</evidence>
<keyword evidence="2 4" id="KW-0479">Metal-binding</keyword>
<dbReference type="Gene3D" id="1.10.760.10">
    <property type="entry name" value="Cytochrome c-like domain"/>
    <property type="match status" value="1"/>
</dbReference>
<protein>
    <submittedName>
        <fullName evidence="7">Cytochrome c</fullName>
    </submittedName>
</protein>
<dbReference type="AlphaFoldDB" id="A0A5C7ASN5"/>
<feature type="region of interest" description="Disordered" evidence="5">
    <location>
        <begin position="24"/>
        <end position="48"/>
    </location>
</feature>
<evidence type="ECO:0000313" key="7">
    <source>
        <dbReference type="EMBL" id="TXE10629.1"/>
    </source>
</evidence>
<evidence type="ECO:0000256" key="1">
    <source>
        <dbReference type="ARBA" id="ARBA00022617"/>
    </source>
</evidence>
<dbReference type="RefSeq" id="WP_146888995.1">
    <property type="nucleotide sequence ID" value="NZ_VORX01000001.1"/>
</dbReference>
<comment type="caution">
    <text evidence="7">The sequence shown here is derived from an EMBL/GenBank/DDBJ whole genome shotgun (WGS) entry which is preliminary data.</text>
</comment>
<sequence>MKKVVMIITGLGMMLFMACGDGEKKKDSPYENSTPSEQAAPKSTEPASTRVDLANKGVGPISSVTMADDIDQTMAAHGKDVFEKMCTACHKADKKFIGPPPTGILNRRSPEWIMNMILNPEEMVKQDPLAKDLLMEFNGAPMANQHLSEEEARAVLEYFRTL</sequence>
<name>A0A5C7ASN5_9FLAO</name>
<keyword evidence="8" id="KW-1185">Reference proteome</keyword>
<dbReference type="PROSITE" id="PS51257">
    <property type="entry name" value="PROKAR_LIPOPROTEIN"/>
    <property type="match status" value="1"/>
</dbReference>
<keyword evidence="3 4" id="KW-0408">Iron</keyword>